<protein>
    <submittedName>
        <fullName evidence="1">A disintegrin and metalloproteinase with thrombospondin motifs 13</fullName>
    </submittedName>
</protein>
<keyword evidence="2" id="KW-1185">Reference proteome</keyword>
<accession>A0A444UW30</accession>
<dbReference type="AlphaFoldDB" id="A0A444UW30"/>
<comment type="caution">
    <text evidence="1">The sequence shown here is derived from an EMBL/GenBank/DDBJ whole genome shotgun (WGS) entry which is preliminary data.</text>
</comment>
<dbReference type="GO" id="GO:0007229">
    <property type="term" value="P:integrin-mediated signaling pathway"/>
    <property type="evidence" value="ECO:0007669"/>
    <property type="project" value="UniProtKB-KW"/>
</dbReference>
<keyword evidence="1" id="KW-0401">Integrin</keyword>
<organism evidence="1 2">
    <name type="scientific">Acipenser ruthenus</name>
    <name type="common">Sterlet sturgeon</name>
    <dbReference type="NCBI Taxonomy" id="7906"/>
    <lineage>
        <taxon>Eukaryota</taxon>
        <taxon>Metazoa</taxon>
        <taxon>Chordata</taxon>
        <taxon>Craniata</taxon>
        <taxon>Vertebrata</taxon>
        <taxon>Euteleostomi</taxon>
        <taxon>Actinopterygii</taxon>
        <taxon>Chondrostei</taxon>
        <taxon>Acipenseriformes</taxon>
        <taxon>Acipenseridae</taxon>
        <taxon>Acipenser</taxon>
    </lineage>
</organism>
<evidence type="ECO:0000313" key="1">
    <source>
        <dbReference type="EMBL" id="RXM92383.1"/>
    </source>
</evidence>
<sequence>MKPGLTSRSISCTDRETYSTGQRAAELLRDTTLGATLRVHLIRMVILTEPQVDIKINNNITSSLISVCDWGDKVNPQNDSDPQHADLVLYITRFGINHDGTGNACSSSGFMMASEGGYNSVDLTWSQCSREQFLRFLGSIGSLPVPEFQITWPECSPKDQAGSPQLCSVSAQGQRYVFEVGTGRGKGPLSCSFAVDRVINTSVSVVQRLPGVCCENPALLRPLGARALVSLCQQHLVSVSLAGICTSVKQLYH</sequence>
<evidence type="ECO:0000313" key="2">
    <source>
        <dbReference type="Proteomes" id="UP000289886"/>
    </source>
</evidence>
<dbReference type="EMBL" id="SCEB01006381">
    <property type="protein sequence ID" value="RXM92383.1"/>
    <property type="molecule type" value="Genomic_DNA"/>
</dbReference>
<gene>
    <name evidence="1" type="ORF">EOD39_20191</name>
</gene>
<dbReference type="GO" id="GO:0008237">
    <property type="term" value="F:metallopeptidase activity"/>
    <property type="evidence" value="ECO:0007669"/>
    <property type="project" value="InterPro"/>
</dbReference>
<dbReference type="InterPro" id="IPR024079">
    <property type="entry name" value="MetalloPept_cat_dom_sf"/>
</dbReference>
<dbReference type="Proteomes" id="UP000289886">
    <property type="component" value="Unassembled WGS sequence"/>
</dbReference>
<reference evidence="1 2" key="1">
    <citation type="submission" date="2019-01" db="EMBL/GenBank/DDBJ databases">
        <title>Draft Genome and Complete Hox-Cluster Characterization of the Sterlet Sturgeon (Acipenser ruthenus).</title>
        <authorList>
            <person name="Wei Q."/>
        </authorList>
    </citation>
    <scope>NUCLEOTIDE SEQUENCE [LARGE SCALE GENOMIC DNA]</scope>
    <source>
        <strain evidence="1">WHYD16114868_AA</strain>
        <tissue evidence="1">Blood</tissue>
    </source>
</reference>
<dbReference type="Gene3D" id="3.40.390.10">
    <property type="entry name" value="Collagenase (Catalytic Domain)"/>
    <property type="match status" value="2"/>
</dbReference>
<name>A0A444UW30_ACIRT</name>
<proteinExistence type="predicted"/>
<dbReference type="SUPFAM" id="SSF55486">
    <property type="entry name" value="Metalloproteases ('zincins'), catalytic domain"/>
    <property type="match status" value="1"/>
</dbReference>